<dbReference type="InParanoid" id="A0A0V0QIM1"/>
<feature type="transmembrane region" description="Helical" evidence="1">
    <location>
        <begin position="42"/>
        <end position="60"/>
    </location>
</feature>
<organism evidence="2 3">
    <name type="scientific">Pseudocohnilembus persalinus</name>
    <name type="common">Ciliate</name>
    <dbReference type="NCBI Taxonomy" id="266149"/>
    <lineage>
        <taxon>Eukaryota</taxon>
        <taxon>Sar</taxon>
        <taxon>Alveolata</taxon>
        <taxon>Ciliophora</taxon>
        <taxon>Intramacronucleata</taxon>
        <taxon>Oligohymenophorea</taxon>
        <taxon>Scuticociliatia</taxon>
        <taxon>Philasterida</taxon>
        <taxon>Pseudocohnilembidae</taxon>
        <taxon>Pseudocohnilembus</taxon>
    </lineage>
</organism>
<evidence type="ECO:0000313" key="3">
    <source>
        <dbReference type="Proteomes" id="UP000054937"/>
    </source>
</evidence>
<comment type="caution">
    <text evidence="2">The sequence shown here is derived from an EMBL/GenBank/DDBJ whole genome shotgun (WGS) entry which is preliminary data.</text>
</comment>
<feature type="transmembrane region" description="Helical" evidence="1">
    <location>
        <begin position="193"/>
        <end position="213"/>
    </location>
</feature>
<feature type="transmembrane region" description="Helical" evidence="1">
    <location>
        <begin position="163"/>
        <end position="181"/>
    </location>
</feature>
<reference evidence="2 3" key="1">
    <citation type="journal article" date="2015" name="Sci. Rep.">
        <title>Genome of the facultative scuticociliatosis pathogen Pseudocohnilembus persalinus provides insight into its virulence through horizontal gene transfer.</title>
        <authorList>
            <person name="Xiong J."/>
            <person name="Wang G."/>
            <person name="Cheng J."/>
            <person name="Tian M."/>
            <person name="Pan X."/>
            <person name="Warren A."/>
            <person name="Jiang C."/>
            <person name="Yuan D."/>
            <person name="Miao W."/>
        </authorList>
    </citation>
    <scope>NUCLEOTIDE SEQUENCE [LARGE SCALE GENOMIC DNA]</scope>
    <source>
        <strain evidence="2">36N120E</strain>
    </source>
</reference>
<dbReference type="EMBL" id="LDAU01000159">
    <property type="protein sequence ID" value="KRX01946.1"/>
    <property type="molecule type" value="Genomic_DNA"/>
</dbReference>
<keyword evidence="1" id="KW-1133">Transmembrane helix</keyword>
<protein>
    <submittedName>
        <fullName evidence="2">Uncharacterized protein</fullName>
    </submittedName>
</protein>
<evidence type="ECO:0000256" key="1">
    <source>
        <dbReference type="SAM" id="Phobius"/>
    </source>
</evidence>
<name>A0A0V0QIM1_PSEPJ</name>
<keyword evidence="1" id="KW-0812">Transmembrane</keyword>
<feature type="transmembrane region" description="Helical" evidence="1">
    <location>
        <begin position="5"/>
        <end position="22"/>
    </location>
</feature>
<proteinExistence type="predicted"/>
<gene>
    <name evidence="2" type="ORF">PPERSA_07591</name>
</gene>
<feature type="transmembrane region" description="Helical" evidence="1">
    <location>
        <begin position="67"/>
        <end position="88"/>
    </location>
</feature>
<dbReference type="Proteomes" id="UP000054937">
    <property type="component" value="Unassembled WGS sequence"/>
</dbReference>
<accession>A0A0V0QIM1</accession>
<sequence>MKNIASFLLIILGMYEILMWTSDPFKVHQTLNNNKQIAKEEIYISCLLNGMPFIFLGHALKKNKSSLTAILFPILIIFTCMQIFFWWAPYFLGEISGSINMINEHKKQLADLPRILYPIKDHLVPDIEHTLLFPLSLLTLWTTIVSFKKEFQFQKSDLIKSKIFGGLLIALTFVGEITQIYKSNFEKKYQNGLLIAQICMITVFTIFLQTAKIQKEQNKKIKKN</sequence>
<dbReference type="AlphaFoldDB" id="A0A0V0QIM1"/>
<feature type="transmembrane region" description="Helical" evidence="1">
    <location>
        <begin position="131"/>
        <end position="151"/>
    </location>
</feature>
<keyword evidence="3" id="KW-1185">Reference proteome</keyword>
<evidence type="ECO:0000313" key="2">
    <source>
        <dbReference type="EMBL" id="KRX01946.1"/>
    </source>
</evidence>
<keyword evidence="1" id="KW-0472">Membrane</keyword>